<dbReference type="GO" id="GO:0004252">
    <property type="term" value="F:serine-type endopeptidase activity"/>
    <property type="evidence" value="ECO:0007669"/>
    <property type="project" value="UniProtKB-EC"/>
</dbReference>
<evidence type="ECO:0000256" key="2">
    <source>
        <dbReference type="ARBA" id="ARBA00004555"/>
    </source>
</evidence>
<evidence type="ECO:0000256" key="19">
    <source>
        <dbReference type="ARBA" id="ARBA00042403"/>
    </source>
</evidence>
<dbReference type="Proteomes" id="UP000694413">
    <property type="component" value="Unassembled WGS sequence"/>
</dbReference>
<evidence type="ECO:0000259" key="22">
    <source>
        <dbReference type="PROSITE" id="PS50240"/>
    </source>
</evidence>
<evidence type="ECO:0000256" key="8">
    <source>
        <dbReference type="ARBA" id="ARBA00022824"/>
    </source>
</evidence>
<dbReference type="PANTHER" id="PTHR24278:SF28">
    <property type="entry name" value="COAGULATION FACTOR X"/>
    <property type="match status" value="1"/>
</dbReference>
<keyword evidence="9 21" id="KW-0720">Serine protease</keyword>
<keyword evidence="5 21" id="KW-0645">Protease</keyword>
<proteinExistence type="predicted"/>
<evidence type="ECO:0000256" key="20">
    <source>
        <dbReference type="ARBA" id="ARBA00042906"/>
    </source>
</evidence>
<dbReference type="CDD" id="cd00190">
    <property type="entry name" value="Tryp_SPc"/>
    <property type="match status" value="1"/>
</dbReference>
<protein>
    <recommendedName>
        <fullName evidence="17">Vitamin K-dependent protein C</fullName>
        <ecNumber evidence="16">3.4.21.69</ecNumber>
    </recommendedName>
    <alternativeName>
        <fullName evidence="20">Anticoagulant protein C</fullName>
    </alternativeName>
    <alternativeName>
        <fullName evidence="18">Autoprothrombin IIA</fullName>
    </alternativeName>
    <alternativeName>
        <fullName evidence="19">Blood coagulation factor XIV</fullName>
    </alternativeName>
</protein>
<evidence type="ECO:0000256" key="4">
    <source>
        <dbReference type="ARBA" id="ARBA00022525"/>
    </source>
</evidence>
<evidence type="ECO:0000256" key="14">
    <source>
        <dbReference type="ARBA" id="ARBA00036045"/>
    </source>
</evidence>
<dbReference type="InterPro" id="IPR001254">
    <property type="entry name" value="Trypsin_dom"/>
</dbReference>
<evidence type="ECO:0000256" key="17">
    <source>
        <dbReference type="ARBA" id="ARBA00040219"/>
    </source>
</evidence>
<evidence type="ECO:0000313" key="24">
    <source>
        <dbReference type="Proteomes" id="UP000694413"/>
    </source>
</evidence>
<dbReference type="PRINTS" id="PR00722">
    <property type="entry name" value="CHYMOTRYPSIN"/>
</dbReference>
<keyword evidence="7 21" id="KW-0378">Hydrolase</keyword>
<evidence type="ECO:0000256" key="11">
    <source>
        <dbReference type="ARBA" id="ARBA00023084"/>
    </source>
</evidence>
<dbReference type="GO" id="GO:0007596">
    <property type="term" value="P:blood coagulation"/>
    <property type="evidence" value="ECO:0007669"/>
    <property type="project" value="UniProtKB-KW"/>
</dbReference>
<keyword evidence="13" id="KW-0325">Glycoprotein</keyword>
<dbReference type="EC" id="3.4.21.69" evidence="16"/>
<sequence>NENFVLTAAHCINQSKEIQVLNILKILVINVFSRSESMHTVDKIYVHSKFIAETYDNDIALLKLKEPIRFSEYVIPACLPKADFANEVLMTQKSGRVSGFGREYDGGQLPKKLKVLELPYVNRNTCVQSTYFVVTENMFCAGYDTEEKDACQGDSGGPHLPQSPAERAAGDAQCARRMGMAGHRGTMWLLPTVLLFLQMRQTGTVFASPWLCAALPNPCRELSMFLLCGAGDRSEHPVALPSHPPWFPLPAAG</sequence>
<dbReference type="InterPro" id="IPR009003">
    <property type="entry name" value="Peptidase_S1_PA"/>
</dbReference>
<evidence type="ECO:0000256" key="12">
    <source>
        <dbReference type="ARBA" id="ARBA00023157"/>
    </source>
</evidence>
<dbReference type="SUPFAM" id="SSF50494">
    <property type="entry name" value="Trypsin-like serine proteases"/>
    <property type="match status" value="1"/>
</dbReference>
<reference evidence="23" key="2">
    <citation type="submission" date="2025-09" db="UniProtKB">
        <authorList>
            <consortium name="Ensembl"/>
        </authorList>
    </citation>
    <scope>IDENTIFICATION</scope>
</reference>
<comment type="subcellular location">
    <subcellularLocation>
        <location evidence="1">Endoplasmic reticulum</location>
    </subcellularLocation>
    <subcellularLocation>
        <location evidence="2">Golgi apparatus</location>
    </subcellularLocation>
    <subcellularLocation>
        <location evidence="3">Secreted</location>
    </subcellularLocation>
</comment>
<dbReference type="Pfam" id="PF00089">
    <property type="entry name" value="Trypsin"/>
    <property type="match status" value="1"/>
</dbReference>
<dbReference type="GO" id="GO:0005794">
    <property type="term" value="C:Golgi apparatus"/>
    <property type="evidence" value="ECO:0007669"/>
    <property type="project" value="UniProtKB-SubCell"/>
</dbReference>
<dbReference type="Ensembl" id="ENSZALT00000014216.1">
    <property type="protein sequence ID" value="ENSZALP00000010278.1"/>
    <property type="gene ID" value="ENSZALG00000008698.1"/>
</dbReference>
<evidence type="ECO:0000256" key="15">
    <source>
        <dbReference type="ARBA" id="ARBA00037553"/>
    </source>
</evidence>
<dbReference type="GO" id="GO:0005615">
    <property type="term" value="C:extracellular space"/>
    <property type="evidence" value="ECO:0007669"/>
    <property type="project" value="TreeGrafter"/>
</dbReference>
<dbReference type="PROSITE" id="PS50240">
    <property type="entry name" value="TRYPSIN_DOM"/>
    <property type="match status" value="1"/>
</dbReference>
<evidence type="ECO:0000256" key="1">
    <source>
        <dbReference type="ARBA" id="ARBA00004240"/>
    </source>
</evidence>
<keyword evidence="4" id="KW-0964">Secreted</keyword>
<evidence type="ECO:0000256" key="21">
    <source>
        <dbReference type="RuleBase" id="RU363034"/>
    </source>
</evidence>
<dbReference type="PROSITE" id="PS00135">
    <property type="entry name" value="TRYPSIN_SER"/>
    <property type="match status" value="1"/>
</dbReference>
<evidence type="ECO:0000256" key="5">
    <source>
        <dbReference type="ARBA" id="ARBA00022670"/>
    </source>
</evidence>
<feature type="domain" description="Peptidase S1" evidence="22">
    <location>
        <begin position="1"/>
        <end position="216"/>
    </location>
</feature>
<dbReference type="PANTHER" id="PTHR24278">
    <property type="entry name" value="COAGULATION FACTOR"/>
    <property type="match status" value="1"/>
</dbReference>
<comment type="catalytic activity">
    <reaction evidence="14">
        <text>Degradation of blood coagulation factors Va and VIIIa.</text>
        <dbReference type="EC" id="3.4.21.69"/>
    </reaction>
</comment>
<dbReference type="InterPro" id="IPR033116">
    <property type="entry name" value="TRYPSIN_SER"/>
</dbReference>
<dbReference type="SMART" id="SM00020">
    <property type="entry name" value="Tryp_SPc"/>
    <property type="match status" value="1"/>
</dbReference>
<keyword evidence="8" id="KW-0256">Endoplasmic reticulum</keyword>
<dbReference type="InterPro" id="IPR050442">
    <property type="entry name" value="Peptidase_S1_coag_factors"/>
</dbReference>
<dbReference type="GO" id="GO:0006508">
    <property type="term" value="P:proteolysis"/>
    <property type="evidence" value="ECO:0007669"/>
    <property type="project" value="UniProtKB-KW"/>
</dbReference>
<keyword evidence="10" id="KW-0333">Golgi apparatus</keyword>
<reference evidence="23" key="1">
    <citation type="submission" date="2025-08" db="UniProtKB">
        <authorList>
            <consortium name="Ensembl"/>
        </authorList>
    </citation>
    <scope>IDENTIFICATION</scope>
</reference>
<dbReference type="PROSITE" id="PS00134">
    <property type="entry name" value="TRYPSIN_HIS"/>
    <property type="match status" value="1"/>
</dbReference>
<dbReference type="AlphaFoldDB" id="A0A8D2QEN2"/>
<keyword evidence="12" id="KW-1015">Disulfide bond</keyword>
<evidence type="ECO:0000256" key="9">
    <source>
        <dbReference type="ARBA" id="ARBA00022825"/>
    </source>
</evidence>
<dbReference type="InterPro" id="IPR018114">
    <property type="entry name" value="TRYPSIN_HIS"/>
</dbReference>
<evidence type="ECO:0000256" key="6">
    <source>
        <dbReference type="ARBA" id="ARBA00022696"/>
    </source>
</evidence>
<evidence type="ECO:0000256" key="16">
    <source>
        <dbReference type="ARBA" id="ARBA00038995"/>
    </source>
</evidence>
<evidence type="ECO:0000256" key="18">
    <source>
        <dbReference type="ARBA" id="ARBA00041306"/>
    </source>
</evidence>
<evidence type="ECO:0000256" key="13">
    <source>
        <dbReference type="ARBA" id="ARBA00023180"/>
    </source>
</evidence>
<dbReference type="GO" id="GO:0005783">
    <property type="term" value="C:endoplasmic reticulum"/>
    <property type="evidence" value="ECO:0007669"/>
    <property type="project" value="UniProtKB-SubCell"/>
</dbReference>
<name>A0A8D2QEN2_ZONAL</name>
<dbReference type="FunFam" id="2.40.10.10:FF:000011">
    <property type="entry name" value="Coagulation factor X"/>
    <property type="match status" value="1"/>
</dbReference>
<evidence type="ECO:0000256" key="10">
    <source>
        <dbReference type="ARBA" id="ARBA00023034"/>
    </source>
</evidence>
<comment type="function">
    <text evidence="15">Protein C is a vitamin K-dependent serine protease that regulates blood coagulation by inactivating factors Va and VIIIa in the presence of calcium ions and phospholipids. Exerts a protective effect on the endothelial cell barrier function.</text>
</comment>
<evidence type="ECO:0000256" key="3">
    <source>
        <dbReference type="ARBA" id="ARBA00004613"/>
    </source>
</evidence>
<keyword evidence="6" id="KW-0356">Hemostasis</keyword>
<evidence type="ECO:0000256" key="7">
    <source>
        <dbReference type="ARBA" id="ARBA00022801"/>
    </source>
</evidence>
<organism evidence="23 24">
    <name type="scientific">Zonotrichia albicollis</name>
    <name type="common">White-throated sparrow</name>
    <name type="synonym">Fringilla albicollis</name>
    <dbReference type="NCBI Taxonomy" id="44394"/>
    <lineage>
        <taxon>Eukaryota</taxon>
        <taxon>Metazoa</taxon>
        <taxon>Chordata</taxon>
        <taxon>Craniata</taxon>
        <taxon>Vertebrata</taxon>
        <taxon>Euteleostomi</taxon>
        <taxon>Archelosauria</taxon>
        <taxon>Archosauria</taxon>
        <taxon>Dinosauria</taxon>
        <taxon>Saurischia</taxon>
        <taxon>Theropoda</taxon>
        <taxon>Coelurosauria</taxon>
        <taxon>Aves</taxon>
        <taxon>Neognathae</taxon>
        <taxon>Neoaves</taxon>
        <taxon>Telluraves</taxon>
        <taxon>Australaves</taxon>
        <taxon>Passeriformes</taxon>
        <taxon>Passerellidae</taxon>
        <taxon>Zonotrichia</taxon>
    </lineage>
</organism>
<dbReference type="InterPro" id="IPR001314">
    <property type="entry name" value="Peptidase_S1A"/>
</dbReference>
<dbReference type="Gene3D" id="2.40.10.10">
    <property type="entry name" value="Trypsin-like serine proteases"/>
    <property type="match status" value="2"/>
</dbReference>
<keyword evidence="24" id="KW-1185">Reference proteome</keyword>
<accession>A0A8D2QEN2</accession>
<evidence type="ECO:0000313" key="23">
    <source>
        <dbReference type="Ensembl" id="ENSZALP00000010278.1"/>
    </source>
</evidence>
<dbReference type="InterPro" id="IPR043504">
    <property type="entry name" value="Peptidase_S1_PA_chymotrypsin"/>
</dbReference>
<keyword evidence="11" id="KW-0094">Blood coagulation</keyword>